<evidence type="ECO:0000256" key="5">
    <source>
        <dbReference type="ARBA" id="ARBA00022723"/>
    </source>
</evidence>
<dbReference type="AlphaFoldDB" id="A0AAU9DD92"/>
<feature type="binding site" evidence="10 12">
    <location>
        <position position="334"/>
    </location>
    <ligand>
        <name>substrate</name>
    </ligand>
</feature>
<dbReference type="InterPro" id="IPR011258">
    <property type="entry name" value="BPG-indep_PGM_N"/>
</dbReference>
<evidence type="ECO:0000256" key="6">
    <source>
        <dbReference type="ARBA" id="ARBA00023152"/>
    </source>
</evidence>
<keyword evidence="7 10" id="KW-0464">Manganese</keyword>
<keyword evidence="6 10" id="KW-0324">Glycolysis</keyword>
<gene>
    <name evidence="10 16" type="primary">gpmI</name>
    <name evidence="16" type="ORF">HLVA_07070</name>
</gene>
<feature type="binding site" evidence="10 13">
    <location>
        <position position="62"/>
    </location>
    <ligand>
        <name>Mn(2+)</name>
        <dbReference type="ChEBI" id="CHEBI:29035"/>
        <label>2</label>
    </ligand>
</feature>
<evidence type="ECO:0000313" key="16">
    <source>
        <dbReference type="EMBL" id="BDU50138.1"/>
    </source>
</evidence>
<feature type="binding site" evidence="10 13">
    <location>
        <position position="401"/>
    </location>
    <ligand>
        <name>Mn(2+)</name>
        <dbReference type="ChEBI" id="CHEBI:29035"/>
        <label>1</label>
    </ligand>
</feature>
<dbReference type="GO" id="GO:0006007">
    <property type="term" value="P:glucose catabolic process"/>
    <property type="evidence" value="ECO:0007669"/>
    <property type="project" value="InterPro"/>
</dbReference>
<keyword evidence="5 10" id="KW-0479">Metal-binding</keyword>
<protein>
    <recommendedName>
        <fullName evidence="9 10">2,3-bisphosphoglycerate-independent phosphoglycerate mutase</fullName>
        <shortName evidence="10">BPG-independent PGAM</shortName>
        <shortName evidence="10">Phosphoglyceromutase</shortName>
        <shortName evidence="10">iPGM</shortName>
        <ecNumber evidence="4 10">5.4.2.12</ecNumber>
    </recommendedName>
</protein>
<dbReference type="PANTHER" id="PTHR31637">
    <property type="entry name" value="2,3-BISPHOSPHOGLYCERATE-INDEPENDENT PHOSPHOGLYCERATE MUTASE"/>
    <property type="match status" value="1"/>
</dbReference>
<evidence type="ECO:0000256" key="13">
    <source>
        <dbReference type="PIRSR" id="PIRSR001492-3"/>
    </source>
</evidence>
<dbReference type="CDD" id="cd16010">
    <property type="entry name" value="iPGM"/>
    <property type="match status" value="1"/>
</dbReference>
<comment type="cofactor">
    <cofactor evidence="10">
        <name>Mn(2+)</name>
        <dbReference type="ChEBI" id="CHEBI:29035"/>
    </cofactor>
    <text evidence="10">Binds 2 manganese ions per subunit.</text>
</comment>
<dbReference type="EC" id="5.4.2.12" evidence="4 10"/>
<dbReference type="GO" id="GO:0030145">
    <property type="term" value="F:manganese ion binding"/>
    <property type="evidence" value="ECO:0007669"/>
    <property type="project" value="UniProtKB-UniRule"/>
</dbReference>
<feature type="domain" description="Metalloenzyme" evidence="14">
    <location>
        <begin position="3"/>
        <end position="501"/>
    </location>
</feature>
<feature type="binding site" evidence="10 13">
    <location>
        <position position="442"/>
    </location>
    <ligand>
        <name>Mn(2+)</name>
        <dbReference type="ChEBI" id="CHEBI:29035"/>
        <label>2</label>
    </ligand>
</feature>
<comment type="catalytic activity">
    <reaction evidence="1 10">
        <text>(2R)-2-phosphoglycerate = (2R)-3-phosphoglycerate</text>
        <dbReference type="Rhea" id="RHEA:15901"/>
        <dbReference type="ChEBI" id="CHEBI:58272"/>
        <dbReference type="ChEBI" id="CHEBI:58289"/>
        <dbReference type="EC" id="5.4.2.12"/>
    </reaction>
</comment>
<dbReference type="SUPFAM" id="SSF53649">
    <property type="entry name" value="Alkaline phosphatase-like"/>
    <property type="match status" value="1"/>
</dbReference>
<dbReference type="NCBIfam" id="TIGR01307">
    <property type="entry name" value="pgm_bpd_ind"/>
    <property type="match status" value="1"/>
</dbReference>
<dbReference type="InterPro" id="IPR036646">
    <property type="entry name" value="PGAM_B_sf"/>
</dbReference>
<comment type="pathway">
    <text evidence="2 10">Carbohydrate degradation; glycolysis; pyruvate from D-glyceraldehyde 3-phosphate: step 3/5.</text>
</comment>
<dbReference type="FunFam" id="3.40.1450.10:FF:000001">
    <property type="entry name" value="2,3-bisphosphoglycerate-independent phosphoglycerate mutase"/>
    <property type="match status" value="1"/>
</dbReference>
<evidence type="ECO:0000256" key="3">
    <source>
        <dbReference type="ARBA" id="ARBA00008819"/>
    </source>
</evidence>
<dbReference type="PANTHER" id="PTHR31637:SF0">
    <property type="entry name" value="2,3-BISPHOSPHOGLYCERATE-INDEPENDENT PHOSPHOGLYCERATE MUTASE"/>
    <property type="match status" value="1"/>
</dbReference>
<evidence type="ECO:0000256" key="1">
    <source>
        <dbReference type="ARBA" id="ARBA00000370"/>
    </source>
</evidence>
<feature type="binding site" evidence="10 12">
    <location>
        <position position="123"/>
    </location>
    <ligand>
        <name>substrate</name>
    </ligand>
</feature>
<evidence type="ECO:0000256" key="2">
    <source>
        <dbReference type="ARBA" id="ARBA00004798"/>
    </source>
</evidence>
<comment type="function">
    <text evidence="10">Catalyzes the interconversion of 2-phosphoglycerate and 3-phosphoglycerate.</text>
</comment>
<name>A0AAU9DD92_9FUSO</name>
<evidence type="ECO:0000313" key="17">
    <source>
        <dbReference type="Proteomes" id="UP001321582"/>
    </source>
</evidence>
<keyword evidence="8 10" id="KW-0413">Isomerase</keyword>
<feature type="binding site" evidence="10 12">
    <location>
        <position position="185"/>
    </location>
    <ligand>
        <name>substrate</name>
    </ligand>
</feature>
<feature type="binding site" evidence="10 13">
    <location>
        <position position="11"/>
    </location>
    <ligand>
        <name>Mn(2+)</name>
        <dbReference type="ChEBI" id="CHEBI:29035"/>
        <label>2</label>
    </ligand>
</feature>
<evidence type="ECO:0000256" key="11">
    <source>
        <dbReference type="PIRSR" id="PIRSR001492-1"/>
    </source>
</evidence>
<reference evidence="16 17" key="1">
    <citation type="submission" date="2022-11" db="EMBL/GenBank/DDBJ databases">
        <title>Haliovirga abyssi gen. nov., sp. nov., a mesophilic fermentative bacterium isolated from the Iheya North hydrothermal field and the proposal of Haliovirgaceae fam. nov.</title>
        <authorList>
            <person name="Miyazaki U."/>
            <person name="Tame A."/>
            <person name="Miyazaki J."/>
            <person name="Takai K."/>
            <person name="Sawayama S."/>
            <person name="Kitajima M."/>
            <person name="Okamoto A."/>
            <person name="Nakagawa S."/>
        </authorList>
    </citation>
    <scope>NUCLEOTIDE SEQUENCE [LARGE SCALE GENOMIC DNA]</scope>
    <source>
        <strain evidence="16 17">IC12</strain>
    </source>
</reference>
<organism evidence="16 17">
    <name type="scientific">Haliovirga abyssi</name>
    <dbReference type="NCBI Taxonomy" id="2996794"/>
    <lineage>
        <taxon>Bacteria</taxon>
        <taxon>Fusobacteriati</taxon>
        <taxon>Fusobacteriota</taxon>
        <taxon>Fusobacteriia</taxon>
        <taxon>Fusobacteriales</taxon>
        <taxon>Haliovirgaceae</taxon>
        <taxon>Haliovirga</taxon>
    </lineage>
</organism>
<dbReference type="SUPFAM" id="SSF64158">
    <property type="entry name" value="2,3-Bisphosphoglycerate-independent phosphoglycerate mutase, substrate-binding domain"/>
    <property type="match status" value="1"/>
</dbReference>
<keyword evidence="17" id="KW-1185">Reference proteome</keyword>
<dbReference type="Gene3D" id="3.40.720.10">
    <property type="entry name" value="Alkaline Phosphatase, subunit A"/>
    <property type="match status" value="1"/>
</dbReference>
<dbReference type="Proteomes" id="UP001321582">
    <property type="component" value="Chromosome"/>
</dbReference>
<feature type="binding site" evidence="10 12">
    <location>
        <begin position="153"/>
        <end position="154"/>
    </location>
    <ligand>
        <name>substrate</name>
    </ligand>
</feature>
<dbReference type="InterPro" id="IPR005995">
    <property type="entry name" value="Pgm_bpd_ind"/>
</dbReference>
<feature type="domain" description="BPG-independent PGAM N-terminal" evidence="15">
    <location>
        <begin position="82"/>
        <end position="297"/>
    </location>
</feature>
<dbReference type="InterPro" id="IPR006124">
    <property type="entry name" value="Metalloenzyme"/>
</dbReference>
<dbReference type="HAMAP" id="MF_01038">
    <property type="entry name" value="GpmI"/>
    <property type="match status" value="1"/>
</dbReference>
<dbReference type="Gene3D" id="3.40.1450.10">
    <property type="entry name" value="BPG-independent phosphoglycerate mutase, domain B"/>
    <property type="match status" value="1"/>
</dbReference>
<feature type="binding site" evidence="10 12">
    <location>
        <begin position="261"/>
        <end position="264"/>
    </location>
    <ligand>
        <name>substrate</name>
    </ligand>
</feature>
<evidence type="ECO:0000256" key="8">
    <source>
        <dbReference type="ARBA" id="ARBA00023235"/>
    </source>
</evidence>
<evidence type="ECO:0000256" key="9">
    <source>
        <dbReference type="ARBA" id="ARBA00071648"/>
    </source>
</evidence>
<dbReference type="RefSeq" id="WP_307905074.1">
    <property type="nucleotide sequence ID" value="NZ_AP027059.1"/>
</dbReference>
<dbReference type="FunFam" id="3.40.720.10:FF:000001">
    <property type="entry name" value="2,3-bisphosphoglycerate-independent phosphoglycerate mutase"/>
    <property type="match status" value="1"/>
</dbReference>
<dbReference type="GO" id="GO:0004619">
    <property type="term" value="F:phosphoglycerate mutase activity"/>
    <property type="evidence" value="ECO:0007669"/>
    <property type="project" value="UniProtKB-UniRule"/>
</dbReference>
<dbReference type="Pfam" id="PF01676">
    <property type="entry name" value="Metalloenzyme"/>
    <property type="match status" value="1"/>
</dbReference>
<evidence type="ECO:0000256" key="7">
    <source>
        <dbReference type="ARBA" id="ARBA00023211"/>
    </source>
</evidence>
<accession>A0AAU9DD92</accession>
<dbReference type="GO" id="GO:0005829">
    <property type="term" value="C:cytosol"/>
    <property type="evidence" value="ECO:0007669"/>
    <property type="project" value="TreeGrafter"/>
</dbReference>
<dbReference type="PIRSF" id="PIRSF001492">
    <property type="entry name" value="IPGAM"/>
    <property type="match status" value="1"/>
</dbReference>
<evidence type="ECO:0000256" key="12">
    <source>
        <dbReference type="PIRSR" id="PIRSR001492-2"/>
    </source>
</evidence>
<evidence type="ECO:0000259" key="15">
    <source>
        <dbReference type="Pfam" id="PF06415"/>
    </source>
</evidence>
<evidence type="ECO:0000256" key="4">
    <source>
        <dbReference type="ARBA" id="ARBA00012026"/>
    </source>
</evidence>
<sequence length="513" mass="57038">MKKPVMLMILDGWGINNNLDEKNAIRESNPENFNNYWNSYPHTTILASGEAVGLPEGQMGNSEVGHLNIGSGRVIYQPLVKISKEIKDGNILKNEALLNAMNSAKENNKTLHLMGLLSDGGVHSHIEHLFGLLDMAKTLGVESVAVHAILDGRDTPPKSSVNYVKKLQEKIKEIGIGEIATISGRYYTMDRDNRWDRIEKAYDAIVNGAGDKTFNPVKSIELAYEDDITDEFIKPTVVSDKAGNPLNPIKNGDSVIFFNFRPDRAREITRAINDKKFDNFTRLNNPKVNFVCMTQYDITIEAPVAYTPESLDNVLGKVISDKGLKQLRTAETEKYAHVTFFFNGGVEEPFKNEDRKLVSSPKVATYDMKPEMSAYEVTDGLLEALDEDKYDMIIVNYANTDMVGHTGVFEAAEKAVKAVDECIAKVIEKVKSKDGIVFITADHGNADLMEDPKTHIPFTAHTINPVPFIVVSDELKNVKLRNDGKLSDIAPTMLGVMGIEKPKEMTGKNLIEK</sequence>
<comment type="similarity">
    <text evidence="3 10">Belongs to the BPG-independent phosphoglycerate mutase family.</text>
</comment>
<feature type="binding site" evidence="10 13">
    <location>
        <position position="443"/>
    </location>
    <ligand>
        <name>Mn(2+)</name>
        <dbReference type="ChEBI" id="CHEBI:29035"/>
        <label>2</label>
    </ligand>
</feature>
<feature type="binding site" evidence="10 13">
    <location>
        <position position="405"/>
    </location>
    <ligand>
        <name>Mn(2+)</name>
        <dbReference type="ChEBI" id="CHEBI:29035"/>
        <label>1</label>
    </ligand>
</feature>
<feature type="binding site" evidence="10 13">
    <location>
        <position position="461"/>
    </location>
    <ligand>
        <name>Mn(2+)</name>
        <dbReference type="ChEBI" id="CHEBI:29035"/>
        <label>1</label>
    </ligand>
</feature>
<proteinExistence type="inferred from homology"/>
<feature type="binding site" evidence="10 12">
    <location>
        <position position="191"/>
    </location>
    <ligand>
        <name>substrate</name>
    </ligand>
</feature>
<comment type="subunit">
    <text evidence="10">Monomer.</text>
</comment>
<evidence type="ECO:0000259" key="14">
    <source>
        <dbReference type="Pfam" id="PF01676"/>
    </source>
</evidence>
<evidence type="ECO:0000256" key="10">
    <source>
        <dbReference type="HAMAP-Rule" id="MF_01038"/>
    </source>
</evidence>
<feature type="active site" description="Phosphoserine intermediate" evidence="10 11">
    <location>
        <position position="62"/>
    </location>
</feature>
<dbReference type="InterPro" id="IPR017850">
    <property type="entry name" value="Alkaline_phosphatase_core_sf"/>
</dbReference>
<dbReference type="EMBL" id="AP027059">
    <property type="protein sequence ID" value="BDU50138.1"/>
    <property type="molecule type" value="Genomic_DNA"/>
</dbReference>
<dbReference type="KEGG" id="haby:HLVA_07070"/>
<dbReference type="Pfam" id="PF06415">
    <property type="entry name" value="iPGM_N"/>
    <property type="match status" value="1"/>
</dbReference>
<dbReference type="GO" id="GO:0006096">
    <property type="term" value="P:glycolytic process"/>
    <property type="evidence" value="ECO:0007669"/>
    <property type="project" value="UniProtKB-UniRule"/>
</dbReference>